<evidence type="ECO:0000313" key="3">
    <source>
        <dbReference type="Proteomes" id="UP000637239"/>
    </source>
</evidence>
<proteinExistence type="predicted"/>
<dbReference type="EMBL" id="AP024419">
    <property type="protein sequence ID" value="BCR88138.1"/>
    <property type="molecule type" value="Genomic_DNA"/>
</dbReference>
<dbReference type="Proteomes" id="UP000637239">
    <property type="component" value="Chromosome 4"/>
</dbReference>
<evidence type="ECO:0000256" key="1">
    <source>
        <dbReference type="SAM" id="MobiDB-lite"/>
    </source>
</evidence>
<name>A0A7R7VNW7_ASPCH</name>
<keyword evidence="3" id="KW-1185">Reference proteome</keyword>
<feature type="region of interest" description="Disordered" evidence="1">
    <location>
        <begin position="1"/>
        <end position="22"/>
    </location>
</feature>
<organism evidence="2 3">
    <name type="scientific">Aspergillus chevalieri</name>
    <name type="common">Eurotium chevalieri</name>
    <dbReference type="NCBI Taxonomy" id="182096"/>
    <lineage>
        <taxon>Eukaryota</taxon>
        <taxon>Fungi</taxon>
        <taxon>Dikarya</taxon>
        <taxon>Ascomycota</taxon>
        <taxon>Pezizomycotina</taxon>
        <taxon>Eurotiomycetes</taxon>
        <taxon>Eurotiomycetidae</taxon>
        <taxon>Eurotiales</taxon>
        <taxon>Aspergillaceae</taxon>
        <taxon>Aspergillus</taxon>
        <taxon>Aspergillus subgen. Aspergillus</taxon>
    </lineage>
</organism>
<reference evidence="2" key="1">
    <citation type="submission" date="2021-01" db="EMBL/GenBank/DDBJ databases">
        <authorList>
            <consortium name="Aspergillus chevalieri M1 genome sequencing consortium"/>
            <person name="Kazuki M."/>
            <person name="Futagami T."/>
        </authorList>
    </citation>
    <scope>NUCLEOTIDE SEQUENCE</scope>
    <source>
        <strain evidence="2">M1</strain>
    </source>
</reference>
<reference evidence="2" key="2">
    <citation type="submission" date="2021-02" db="EMBL/GenBank/DDBJ databases">
        <title>Aspergillus chevalieri M1 genome sequence.</title>
        <authorList>
            <person name="Kadooka C."/>
            <person name="Mori K."/>
            <person name="Futagami T."/>
        </authorList>
    </citation>
    <scope>NUCLEOTIDE SEQUENCE</scope>
    <source>
        <strain evidence="2">M1</strain>
    </source>
</reference>
<gene>
    <name evidence="2" type="ORF">ACHE_40702S</name>
</gene>
<dbReference type="GeneID" id="66982497"/>
<dbReference type="KEGG" id="ache:ACHE_40702S"/>
<evidence type="ECO:0000313" key="2">
    <source>
        <dbReference type="EMBL" id="BCR88138.1"/>
    </source>
</evidence>
<dbReference type="AlphaFoldDB" id="A0A7R7VNW7"/>
<protein>
    <submittedName>
        <fullName evidence="2">Uncharacterized protein</fullName>
    </submittedName>
</protein>
<feature type="compositionally biased region" description="Low complexity" evidence="1">
    <location>
        <begin position="60"/>
        <end position="78"/>
    </location>
</feature>
<accession>A0A7R7VNW7</accession>
<feature type="region of interest" description="Disordered" evidence="1">
    <location>
        <begin position="60"/>
        <end position="79"/>
    </location>
</feature>
<dbReference type="RefSeq" id="XP_043136660.1">
    <property type="nucleotide sequence ID" value="XM_043278930.1"/>
</dbReference>
<sequence>MNRCPVFSATLTKPATDARNSRNLAQMAKEADLEIQRKQAKSKRMLASLGHVEVHVPEVPARAPSPVSAASEAEAPPSTVRASAGHFRDFLGWDNVAVSREGKVGGSALVRVATNAS</sequence>